<keyword evidence="4" id="KW-1185">Reference proteome</keyword>
<evidence type="ECO:0000313" key="4">
    <source>
        <dbReference type="Proteomes" id="UP000617402"/>
    </source>
</evidence>
<name>A0ABR7SYE8_HELCL</name>
<dbReference type="Pfam" id="PF07833">
    <property type="entry name" value="Cu_amine_oxidN1"/>
    <property type="match status" value="1"/>
</dbReference>
<keyword evidence="1" id="KW-0732">Signal</keyword>
<comment type="caution">
    <text evidence="3">The sequence shown here is derived from an EMBL/GenBank/DDBJ whole genome shotgun (WGS) entry which is preliminary data.</text>
</comment>
<accession>A0ABR7SYE8</accession>
<evidence type="ECO:0000259" key="2">
    <source>
        <dbReference type="Pfam" id="PF07833"/>
    </source>
</evidence>
<dbReference type="Proteomes" id="UP000617402">
    <property type="component" value="Unassembled WGS sequence"/>
</dbReference>
<feature type="domain" description="Copper amine oxidase-like N-terminal" evidence="2">
    <location>
        <begin position="29"/>
        <end position="81"/>
    </location>
</feature>
<dbReference type="RefSeq" id="WP_188038713.1">
    <property type="nucleotide sequence ID" value="NZ_JACVHF010000002.1"/>
</dbReference>
<evidence type="ECO:0000256" key="1">
    <source>
        <dbReference type="SAM" id="SignalP"/>
    </source>
</evidence>
<dbReference type="InterPro" id="IPR012854">
    <property type="entry name" value="Cu_amine_oxidase-like_N"/>
</dbReference>
<dbReference type="Gene3D" id="3.30.457.10">
    <property type="entry name" value="Copper amine oxidase-like, N-terminal domain"/>
    <property type="match status" value="1"/>
</dbReference>
<proteinExistence type="predicted"/>
<evidence type="ECO:0000313" key="3">
    <source>
        <dbReference type="EMBL" id="MBC9783557.1"/>
    </source>
</evidence>
<dbReference type="EMBL" id="JACVHF010000002">
    <property type="protein sequence ID" value="MBC9783557.1"/>
    <property type="molecule type" value="Genomic_DNA"/>
</dbReference>
<feature type="signal peptide" evidence="1">
    <location>
        <begin position="1"/>
        <end position="22"/>
    </location>
</feature>
<organism evidence="3 4">
    <name type="scientific">Heliobacterium chlorum</name>
    <dbReference type="NCBI Taxonomy" id="2698"/>
    <lineage>
        <taxon>Bacteria</taxon>
        <taxon>Bacillati</taxon>
        <taxon>Bacillota</taxon>
        <taxon>Clostridia</taxon>
        <taxon>Eubacteriales</taxon>
        <taxon>Heliobacteriaceae</taxon>
        <taxon>Heliobacterium</taxon>
    </lineage>
</organism>
<feature type="chain" id="PRO_5046147174" description="Copper amine oxidase-like N-terminal domain-containing protein" evidence="1">
    <location>
        <begin position="23"/>
        <end position="176"/>
    </location>
</feature>
<dbReference type="SUPFAM" id="SSF55383">
    <property type="entry name" value="Copper amine oxidase, domain N"/>
    <property type="match status" value="1"/>
</dbReference>
<protein>
    <recommendedName>
        <fullName evidence="2">Copper amine oxidase-like N-terminal domain-containing protein</fullName>
    </recommendedName>
</protein>
<sequence>MKKFLAGIIVGAVLATSTVAIANNPVKLVVNGQDITSAAEPILHNDKTYVPARPLAEALGANVKWDRATNTVTVTSETTTASPVSGIMEKKGDEAVVTGDWVKTTQIAEKYGLRLSPVKSGFGVGLYQGEKLVEFEVPKTDGIYNVNDVAVKVEGGRIFFQESELKTKGFIPQAVD</sequence>
<dbReference type="InterPro" id="IPR036582">
    <property type="entry name" value="Mao_N_sf"/>
</dbReference>
<gene>
    <name evidence="3" type="ORF">H1S01_03395</name>
</gene>
<reference evidence="3 4" key="1">
    <citation type="submission" date="2020-07" db="EMBL/GenBank/DDBJ databases">
        <title>Draft whole-genome sequence of Heliobacterium chlorum DSM 3682, type strain.</title>
        <authorList>
            <person name="Kyndt J.A."/>
            <person name="Meyer T.E."/>
            <person name="Imhoff J.F."/>
        </authorList>
    </citation>
    <scope>NUCLEOTIDE SEQUENCE [LARGE SCALE GENOMIC DNA]</scope>
    <source>
        <strain evidence="3 4">DSM 3682</strain>
    </source>
</reference>